<feature type="coiled-coil region" evidence="1">
    <location>
        <begin position="631"/>
        <end position="665"/>
    </location>
</feature>
<feature type="coiled-coil region" evidence="1">
    <location>
        <begin position="173"/>
        <end position="207"/>
    </location>
</feature>
<sequence>MLPKKKKKSSDPAKAFHTAVEQLEEAIAALENSNQHDEYIEDIQSLQTILLKSQSIQTKQIQQLSEDDVQGLRDAKNSMENYITDDIQKNIKILEDEIVSLKEYSQNGIKTKKTKDDLIYQQEVRYLNTLNSENEKLKNYLIEKRDQCVELNVKIFIDDNLVQNQNINFNDSEFDANEMIEKLESSNDNLNDEIKKLIVNIRNQLNNEIGNCSTDDLECLGTEKKKLAEFITNQCDNFEIEIRKEAFNAFNSSSDGLQLINDIQILREEKVRLENHLKKKITEQIELNQPTLKEFMEKYGKFNDEANKIENELTTIKDKNNNIIDRQRRLRNQLNELNKESEEDLSIKNSNAARNQLIQQLKDNNKDLYNQKCNLKNYLTEKYDLLIQLVNLSDEHPITEKYVEYRESLTPDKHLISYGGERINDIQILYKDKGELKTYSNTQLKKAIDDFNFEKQKLEKKFAYINATEKYQNLQTDIRLLHENICECKSDLVKKHNQLLKLEKFIKDDASIHNNKDKLMEEIQPFNKDFEIANQNNIENLIDECEQTIKKYKQEISNLQGERNYIVSTIDSVKAQIESDLINKYRQLIQLDEFKKWTLVTDEYHNNIKKIKDIPNLSDTINIPNASDTNEQNNTDQIRQLETNISNLEGDIKSKDEEIRELKGNLEARDIKLHELIELNSSLKTEAAIYSSELGKATNFEFGDHDSNNIGQLSSGIKKLKHDLEFFCTLRKSTASLNEPNMKKLLKKYSCSTEVLGKNYNRSFLEGILQRNIIEVTISDAQNYLDTDGRSKEPCLEAKINSATNRLQEYTTSLSTQRFGTDKVSPAIPTKLRQMVYTLLSNRGFSKNKDESEHPVIERLTKNILQIMNSCRVIKDSVKNREIESMATEIVRQIIVIFLFRFKVQEPIIEFLWFESRDKLELEFMEFSVDEDFKNAEVGICSFPLIVTNFKKPNHKVISKASIVKKSF</sequence>
<gene>
    <name evidence="2" type="ORF">F8M41_005549</name>
</gene>
<evidence type="ECO:0000256" key="1">
    <source>
        <dbReference type="SAM" id="Coils"/>
    </source>
</evidence>
<accession>A0A8H3XAJ9</accession>
<feature type="coiled-coil region" evidence="1">
    <location>
        <begin position="535"/>
        <end position="562"/>
    </location>
</feature>
<feature type="coiled-coil region" evidence="1">
    <location>
        <begin position="263"/>
        <end position="371"/>
    </location>
</feature>
<keyword evidence="1" id="KW-0175">Coiled coil</keyword>
<protein>
    <submittedName>
        <fullName evidence="2">Microtubule-associated protein 1a</fullName>
    </submittedName>
</protein>
<evidence type="ECO:0000313" key="3">
    <source>
        <dbReference type="Proteomes" id="UP000439903"/>
    </source>
</evidence>
<feature type="coiled-coil region" evidence="1">
    <location>
        <begin position="441"/>
        <end position="484"/>
    </location>
</feature>
<reference evidence="2 3" key="1">
    <citation type="journal article" date="2019" name="Environ. Microbiol.">
        <title>At the nexus of three kingdoms: the genome of the mycorrhizal fungus Gigaspora margarita provides insights into plant, endobacterial and fungal interactions.</title>
        <authorList>
            <person name="Venice F."/>
            <person name="Ghignone S."/>
            <person name="Salvioli di Fossalunga A."/>
            <person name="Amselem J."/>
            <person name="Novero M."/>
            <person name="Xianan X."/>
            <person name="Sedzielewska Toro K."/>
            <person name="Morin E."/>
            <person name="Lipzen A."/>
            <person name="Grigoriev I.V."/>
            <person name="Henrissat B."/>
            <person name="Martin F.M."/>
            <person name="Bonfante P."/>
        </authorList>
    </citation>
    <scope>NUCLEOTIDE SEQUENCE [LARGE SCALE GENOMIC DNA]</scope>
    <source>
        <strain evidence="2 3">BEG34</strain>
    </source>
</reference>
<dbReference type="EMBL" id="WTPW01001524">
    <property type="protein sequence ID" value="KAF0430300.1"/>
    <property type="molecule type" value="Genomic_DNA"/>
</dbReference>
<proteinExistence type="predicted"/>
<evidence type="ECO:0000313" key="2">
    <source>
        <dbReference type="EMBL" id="KAF0430300.1"/>
    </source>
</evidence>
<name>A0A8H3XAJ9_GIGMA</name>
<organism evidence="2 3">
    <name type="scientific">Gigaspora margarita</name>
    <dbReference type="NCBI Taxonomy" id="4874"/>
    <lineage>
        <taxon>Eukaryota</taxon>
        <taxon>Fungi</taxon>
        <taxon>Fungi incertae sedis</taxon>
        <taxon>Mucoromycota</taxon>
        <taxon>Glomeromycotina</taxon>
        <taxon>Glomeromycetes</taxon>
        <taxon>Diversisporales</taxon>
        <taxon>Gigasporaceae</taxon>
        <taxon>Gigaspora</taxon>
    </lineage>
</organism>
<comment type="caution">
    <text evidence="2">The sequence shown here is derived from an EMBL/GenBank/DDBJ whole genome shotgun (WGS) entry which is preliminary data.</text>
</comment>
<keyword evidence="3" id="KW-1185">Reference proteome</keyword>
<dbReference type="Proteomes" id="UP000439903">
    <property type="component" value="Unassembled WGS sequence"/>
</dbReference>
<dbReference type="AlphaFoldDB" id="A0A8H3XAJ9"/>